<gene>
    <name evidence="1" type="ORF">BN2475_820003</name>
</gene>
<sequence length="42" mass="4553">MTEICGFVAVRIEGSVLQAIMKVLAEPSELILEGSDVMDDSR</sequence>
<evidence type="ECO:0000313" key="1">
    <source>
        <dbReference type="EMBL" id="SIT47794.1"/>
    </source>
</evidence>
<protein>
    <submittedName>
        <fullName evidence="1">Uncharacterized protein</fullName>
    </submittedName>
</protein>
<dbReference type="EMBL" id="CYGX02000082">
    <property type="protein sequence ID" value="SIT47794.1"/>
    <property type="molecule type" value="Genomic_DNA"/>
</dbReference>
<evidence type="ECO:0000313" key="2">
    <source>
        <dbReference type="Proteomes" id="UP000187012"/>
    </source>
</evidence>
<accession>A0A1N7SKF2</accession>
<keyword evidence="2" id="KW-1185">Reference proteome</keyword>
<dbReference type="STRING" id="1247936.BN2475_820003"/>
<name>A0A1N7SKF2_9BURK</name>
<reference evidence="1 2" key="1">
    <citation type="submission" date="2016-12" db="EMBL/GenBank/DDBJ databases">
        <authorList>
            <person name="Song W.-J."/>
            <person name="Kurnit D.M."/>
        </authorList>
    </citation>
    <scope>NUCLEOTIDE SEQUENCE [LARGE SCALE GENOMIC DNA]</scope>
    <source>
        <strain evidence="1 2">STM7296</strain>
    </source>
</reference>
<dbReference type="AlphaFoldDB" id="A0A1N7SKF2"/>
<proteinExistence type="predicted"/>
<organism evidence="1 2">
    <name type="scientific">Paraburkholderia ribeironis</name>
    <dbReference type="NCBI Taxonomy" id="1247936"/>
    <lineage>
        <taxon>Bacteria</taxon>
        <taxon>Pseudomonadati</taxon>
        <taxon>Pseudomonadota</taxon>
        <taxon>Betaproteobacteria</taxon>
        <taxon>Burkholderiales</taxon>
        <taxon>Burkholderiaceae</taxon>
        <taxon>Paraburkholderia</taxon>
    </lineage>
</organism>
<dbReference type="Proteomes" id="UP000187012">
    <property type="component" value="Unassembled WGS sequence"/>
</dbReference>